<feature type="region of interest" description="Disordered" evidence="8">
    <location>
        <begin position="526"/>
        <end position="566"/>
    </location>
</feature>
<protein>
    <submittedName>
        <fullName evidence="11">Uncharacterized protein</fullName>
    </submittedName>
</protein>
<keyword evidence="7" id="KW-0539">Nucleus</keyword>
<dbReference type="InterPro" id="IPR019358">
    <property type="entry name" value="NEMP_fam"/>
</dbReference>
<keyword evidence="5 9" id="KW-1133">Transmembrane helix</keyword>
<evidence type="ECO:0000256" key="9">
    <source>
        <dbReference type="SAM" id="Phobius"/>
    </source>
</evidence>
<feature type="compositionally biased region" description="Acidic residues" evidence="8">
    <location>
        <begin position="535"/>
        <end position="544"/>
    </location>
</feature>
<name>A0ABP0UP65_9BRYO</name>
<evidence type="ECO:0000256" key="8">
    <source>
        <dbReference type="SAM" id="MobiDB-lite"/>
    </source>
</evidence>
<dbReference type="PANTHER" id="PTHR31587:SF4">
    <property type="entry name" value="TRANSMEMBRANE PROTEIN (DUF2215)"/>
    <property type="match status" value="1"/>
</dbReference>
<accession>A0ABP0UP65</accession>
<dbReference type="PANTHER" id="PTHR31587">
    <property type="entry name" value="TRANSMEMBRANE PROTEIN (DUF2215)"/>
    <property type="match status" value="1"/>
</dbReference>
<feature type="transmembrane region" description="Helical" evidence="9">
    <location>
        <begin position="221"/>
        <end position="240"/>
    </location>
</feature>
<dbReference type="Proteomes" id="UP001497512">
    <property type="component" value="Chromosome 5"/>
</dbReference>
<keyword evidence="3 9" id="KW-0812">Transmembrane</keyword>
<feature type="transmembrane region" description="Helical" evidence="9">
    <location>
        <begin position="294"/>
        <end position="314"/>
    </location>
</feature>
<evidence type="ECO:0000256" key="10">
    <source>
        <dbReference type="SAM" id="SignalP"/>
    </source>
</evidence>
<evidence type="ECO:0000256" key="2">
    <source>
        <dbReference type="ARBA" id="ARBA00005748"/>
    </source>
</evidence>
<keyword evidence="4 10" id="KW-0732">Signal</keyword>
<gene>
    <name evidence="11" type="ORF">CSSPTR1EN2_LOCUS18201</name>
</gene>
<evidence type="ECO:0000256" key="4">
    <source>
        <dbReference type="ARBA" id="ARBA00022729"/>
    </source>
</evidence>
<proteinExistence type="inferred from homology"/>
<feature type="transmembrane region" description="Helical" evidence="9">
    <location>
        <begin position="353"/>
        <end position="370"/>
    </location>
</feature>
<feature type="signal peptide" evidence="10">
    <location>
        <begin position="1"/>
        <end position="27"/>
    </location>
</feature>
<feature type="chain" id="PRO_5045397839" evidence="10">
    <location>
        <begin position="28"/>
        <end position="566"/>
    </location>
</feature>
<evidence type="ECO:0000313" key="11">
    <source>
        <dbReference type="EMBL" id="CAK9226362.1"/>
    </source>
</evidence>
<dbReference type="Pfam" id="PF10225">
    <property type="entry name" value="NEMP"/>
    <property type="match status" value="1"/>
</dbReference>
<comment type="subcellular location">
    <subcellularLocation>
        <location evidence="1">Nucleus inner membrane</location>
        <topology evidence="1">Multi-pass membrane protein</topology>
        <orientation evidence="1">Nucleoplasmic side</orientation>
    </subcellularLocation>
</comment>
<evidence type="ECO:0000256" key="7">
    <source>
        <dbReference type="ARBA" id="ARBA00023242"/>
    </source>
</evidence>
<organism evidence="11 12">
    <name type="scientific">Sphagnum troendelagicum</name>
    <dbReference type="NCBI Taxonomy" id="128251"/>
    <lineage>
        <taxon>Eukaryota</taxon>
        <taxon>Viridiplantae</taxon>
        <taxon>Streptophyta</taxon>
        <taxon>Embryophyta</taxon>
        <taxon>Bryophyta</taxon>
        <taxon>Sphagnophytina</taxon>
        <taxon>Sphagnopsida</taxon>
        <taxon>Sphagnales</taxon>
        <taxon>Sphagnaceae</taxon>
        <taxon>Sphagnum</taxon>
    </lineage>
</organism>
<dbReference type="EMBL" id="OZ019897">
    <property type="protein sequence ID" value="CAK9226362.1"/>
    <property type="molecule type" value="Genomic_DNA"/>
</dbReference>
<evidence type="ECO:0000256" key="5">
    <source>
        <dbReference type="ARBA" id="ARBA00022989"/>
    </source>
</evidence>
<evidence type="ECO:0000256" key="3">
    <source>
        <dbReference type="ARBA" id="ARBA00022692"/>
    </source>
</evidence>
<evidence type="ECO:0000256" key="6">
    <source>
        <dbReference type="ARBA" id="ARBA00023136"/>
    </source>
</evidence>
<comment type="similarity">
    <text evidence="2">Belongs to the NEMP family.</text>
</comment>
<sequence length="566" mass="62693">MRPKSKPLSFLLFCLLFLVCCASVVSAFRGYDGERYEEAAAAAAAAAAYSSSSSSSYSSSSAVPDVAVGEPVTLRMLQVGEYVESSPGMKPGELVACARVRIPGQSRSKNYHKFADTMLVTVDAIHPSLAKLEVCFHKNSSLGLAQCPKESWQLLQKDLSWTGVMSPFETKFLDVRTVVSHSDVSLDISVLEEQRAYRLVFLALGMTLLLVAPVVSSWVPFYYSSAMTLGVLFVVLVLLYQGMKLLPTGRKSTMYLVLYGSMVGLGTVVLNYIGGFLATALKELGFGENMFNPVAIFVAVAIGLLGAWLGFWGVRKLVLSEDGRVDAGTVTFVKWAIRIVGCVMLLQTSHDPLFAILALLLGLTTAWLAGNFPFENIELAEFFHGIWSDYIISFWEWMLGSTKKDTGRSAVPRPSSLHAMKQGKMQYMEKTNLDKHRHLLGKQGLALWEQVTAVSKSSVLQKQDGASKHQQNSFYSTFHNSRHMRPLSKEEYKATAITEKAVDDLIESPEFKEWAHSAAANYRISIAPNEKRDEREEDEIEQTADMESHDYLPGKHSVNRRSLNQT</sequence>
<keyword evidence="6 9" id="KW-0472">Membrane</keyword>
<feature type="transmembrane region" description="Helical" evidence="9">
    <location>
        <begin position="252"/>
        <end position="274"/>
    </location>
</feature>
<evidence type="ECO:0000256" key="1">
    <source>
        <dbReference type="ARBA" id="ARBA00004575"/>
    </source>
</evidence>
<evidence type="ECO:0000313" key="12">
    <source>
        <dbReference type="Proteomes" id="UP001497512"/>
    </source>
</evidence>
<keyword evidence="12" id="KW-1185">Reference proteome</keyword>
<feature type="transmembrane region" description="Helical" evidence="9">
    <location>
        <begin position="196"/>
        <end position="215"/>
    </location>
</feature>
<reference evidence="11" key="1">
    <citation type="submission" date="2024-02" db="EMBL/GenBank/DDBJ databases">
        <authorList>
            <consortium name="ELIXIR-Norway"/>
            <consortium name="Elixir Norway"/>
        </authorList>
    </citation>
    <scope>NUCLEOTIDE SEQUENCE</scope>
</reference>